<dbReference type="RefSeq" id="WP_203916778.1">
    <property type="nucleotide sequence ID" value="NZ_BONZ01000013.1"/>
</dbReference>
<evidence type="ECO:0000313" key="3">
    <source>
        <dbReference type="EMBL" id="GIH13086.1"/>
    </source>
</evidence>
<dbReference type="AlphaFoldDB" id="A0A8J3QQ28"/>
<gene>
    <name evidence="3" type="ORF">Raf01_12580</name>
</gene>
<evidence type="ECO:0000259" key="2">
    <source>
        <dbReference type="Pfam" id="PF09922"/>
    </source>
</evidence>
<accession>A0A8J3QQ28</accession>
<organism evidence="3 4">
    <name type="scientific">Rugosimonospora africana</name>
    <dbReference type="NCBI Taxonomy" id="556532"/>
    <lineage>
        <taxon>Bacteria</taxon>
        <taxon>Bacillati</taxon>
        <taxon>Actinomycetota</taxon>
        <taxon>Actinomycetes</taxon>
        <taxon>Micromonosporales</taxon>
        <taxon>Micromonosporaceae</taxon>
        <taxon>Rugosimonospora</taxon>
    </lineage>
</organism>
<comment type="caution">
    <text evidence="3">The sequence shown here is derived from an EMBL/GenBank/DDBJ whole genome shotgun (WGS) entry which is preliminary data.</text>
</comment>
<evidence type="ECO:0008006" key="5">
    <source>
        <dbReference type="Google" id="ProtNLM"/>
    </source>
</evidence>
<dbReference type="Pfam" id="PF09922">
    <property type="entry name" value="LiaF-like_C"/>
    <property type="match status" value="1"/>
</dbReference>
<dbReference type="EMBL" id="BONZ01000013">
    <property type="protein sequence ID" value="GIH13086.1"/>
    <property type="molecule type" value="Genomic_DNA"/>
</dbReference>
<protein>
    <recommendedName>
        <fullName evidence="5">Cell wall-active antibiotics response LiaF-like C-terminal domain-containing protein</fullName>
    </recommendedName>
</protein>
<evidence type="ECO:0000259" key="1">
    <source>
        <dbReference type="Pfam" id="PF08044"/>
    </source>
</evidence>
<evidence type="ECO:0000313" key="4">
    <source>
        <dbReference type="Proteomes" id="UP000642748"/>
    </source>
</evidence>
<feature type="domain" description="Cell wall-active antibiotics response LiaF-like C-terminal" evidence="2">
    <location>
        <begin position="87"/>
        <end position="142"/>
    </location>
</feature>
<dbReference type="PANTHER" id="PTHR40763">
    <property type="entry name" value="MEMBRANE PROTEIN-RELATED"/>
    <property type="match status" value="1"/>
</dbReference>
<proteinExistence type="predicted"/>
<feature type="domain" description="DUF1707" evidence="1">
    <location>
        <begin position="5"/>
        <end position="54"/>
    </location>
</feature>
<name>A0A8J3QQ28_9ACTN</name>
<dbReference type="PANTHER" id="PTHR40763:SF4">
    <property type="entry name" value="DUF1707 DOMAIN-CONTAINING PROTEIN"/>
    <property type="match status" value="1"/>
</dbReference>
<dbReference type="InterPro" id="IPR024425">
    <property type="entry name" value="LiaF-like_C"/>
</dbReference>
<keyword evidence="4" id="KW-1185">Reference proteome</keyword>
<sequence length="192" mass="20863">MSTPISDVDRERAAERLQHACGDGRLTLEEFTVRVGAVWAADSSAELERATGDLAPAPVVGITEVERVTCVFSENKRRGRWRMPGVLRVLTVFGDCELDLREAQTDAEVVEINGRCVFGSFKVIVPEGVEVDLQGSTMFGSKALALAPVPRLPGTPVVRVKVNTYFGEIKVRSQGPNSGSALARWAREFFGA</sequence>
<dbReference type="Pfam" id="PF08044">
    <property type="entry name" value="DUF1707"/>
    <property type="match status" value="1"/>
</dbReference>
<dbReference type="InterPro" id="IPR012551">
    <property type="entry name" value="DUF1707_SHOCT-like"/>
</dbReference>
<reference evidence="3" key="1">
    <citation type="submission" date="2021-01" db="EMBL/GenBank/DDBJ databases">
        <title>Whole genome shotgun sequence of Rugosimonospora africana NBRC 104875.</title>
        <authorList>
            <person name="Komaki H."/>
            <person name="Tamura T."/>
        </authorList>
    </citation>
    <scope>NUCLEOTIDE SEQUENCE</scope>
    <source>
        <strain evidence="3">NBRC 104875</strain>
    </source>
</reference>
<dbReference type="Proteomes" id="UP000642748">
    <property type="component" value="Unassembled WGS sequence"/>
</dbReference>